<protein>
    <submittedName>
        <fullName evidence="2">Integrase</fullName>
    </submittedName>
</protein>
<dbReference type="AlphaFoldDB" id="A0A1P8VRN2"/>
<accession>A0A1P8VRN2</accession>
<name>A0A1P8VRN2_STRSU</name>
<evidence type="ECO:0000313" key="1">
    <source>
        <dbReference type="EMBL" id="APZ79164.1"/>
    </source>
</evidence>
<reference evidence="2" key="1">
    <citation type="submission" date="2016-09" db="EMBL/GenBank/DDBJ databases">
        <title>Genetic analysis of capsular polysaccharide synthesis gene clusters from non-serotypeable of Streptococcus suis.</title>
        <authorList>
            <person name="Qiu X."/>
            <person name="Zheng H."/>
        </authorList>
    </citation>
    <scope>NUCLEOTIDE SEQUENCE</scope>
    <source>
        <strain evidence="1">1208289</strain>
        <strain evidence="2">1270831</strain>
    </source>
</reference>
<dbReference type="EMBL" id="KX870064">
    <property type="protein sequence ID" value="APZ79271.1"/>
    <property type="molecule type" value="Genomic_DNA"/>
</dbReference>
<dbReference type="EMBL" id="KX870060">
    <property type="protein sequence ID" value="APZ79164.1"/>
    <property type="molecule type" value="Genomic_DNA"/>
</dbReference>
<evidence type="ECO:0000313" key="2">
    <source>
        <dbReference type="EMBL" id="APZ79271.1"/>
    </source>
</evidence>
<organism evidence="2">
    <name type="scientific">Streptococcus suis</name>
    <dbReference type="NCBI Taxonomy" id="1307"/>
    <lineage>
        <taxon>Bacteria</taxon>
        <taxon>Bacillati</taxon>
        <taxon>Bacillota</taxon>
        <taxon>Bacilli</taxon>
        <taxon>Lactobacillales</taxon>
        <taxon>Streptococcaceae</taxon>
        <taxon>Streptococcus</taxon>
    </lineage>
</organism>
<gene>
    <name evidence="1" type="ORF">1208289.seq-orf22</name>
    <name evidence="2" type="ORF">1270831.seq-orf22</name>
</gene>
<proteinExistence type="predicted"/>
<sequence length="41" mass="4679">MIEAYYQEGTKVTDIMKALGKSKQTVVFSRRKTSLGKKNEN</sequence>